<evidence type="ECO:0000256" key="2">
    <source>
        <dbReference type="SAM" id="Phobius"/>
    </source>
</evidence>
<feature type="compositionally biased region" description="Basic and acidic residues" evidence="1">
    <location>
        <begin position="42"/>
        <end position="62"/>
    </location>
</feature>
<feature type="region of interest" description="Disordered" evidence="1">
    <location>
        <begin position="1"/>
        <end position="62"/>
    </location>
</feature>
<dbReference type="Proteomes" id="UP001168877">
    <property type="component" value="Unassembled WGS sequence"/>
</dbReference>
<keyword evidence="2" id="KW-0472">Membrane</keyword>
<keyword evidence="2" id="KW-1133">Transmembrane helix</keyword>
<name>A0AA39W1C4_ACESA</name>
<organism evidence="3 4">
    <name type="scientific">Acer saccharum</name>
    <name type="common">Sugar maple</name>
    <dbReference type="NCBI Taxonomy" id="4024"/>
    <lineage>
        <taxon>Eukaryota</taxon>
        <taxon>Viridiplantae</taxon>
        <taxon>Streptophyta</taxon>
        <taxon>Embryophyta</taxon>
        <taxon>Tracheophyta</taxon>
        <taxon>Spermatophyta</taxon>
        <taxon>Magnoliopsida</taxon>
        <taxon>eudicotyledons</taxon>
        <taxon>Gunneridae</taxon>
        <taxon>Pentapetalae</taxon>
        <taxon>rosids</taxon>
        <taxon>malvids</taxon>
        <taxon>Sapindales</taxon>
        <taxon>Sapindaceae</taxon>
        <taxon>Hippocastanoideae</taxon>
        <taxon>Acereae</taxon>
        <taxon>Acer</taxon>
    </lineage>
</organism>
<feature type="transmembrane region" description="Helical" evidence="2">
    <location>
        <begin position="65"/>
        <end position="87"/>
    </location>
</feature>
<proteinExistence type="predicted"/>
<dbReference type="AlphaFoldDB" id="A0AA39W1C4"/>
<gene>
    <name evidence="3" type="ORF">LWI29_017190</name>
</gene>
<evidence type="ECO:0000313" key="4">
    <source>
        <dbReference type="Proteomes" id="UP001168877"/>
    </source>
</evidence>
<reference evidence="3" key="1">
    <citation type="journal article" date="2022" name="Plant J.">
        <title>Strategies of tolerance reflected in two North American maple genomes.</title>
        <authorList>
            <person name="McEvoy S.L."/>
            <person name="Sezen U.U."/>
            <person name="Trouern-Trend A."/>
            <person name="McMahon S.M."/>
            <person name="Schaberg P.G."/>
            <person name="Yang J."/>
            <person name="Wegrzyn J.L."/>
            <person name="Swenson N.G."/>
        </authorList>
    </citation>
    <scope>NUCLEOTIDE SEQUENCE</scope>
    <source>
        <strain evidence="3">NS2018</strain>
    </source>
</reference>
<sequence>MAAFDPDSSYYGDFGYEVERPRHRHQHQQLKRTVNEEVTAVDYHKEGDSSGHDHEQETDKDSGNLIINGVKILLTASVAAGGAYLGYKIFKQSKNKNKNINLRN</sequence>
<accession>A0AA39W1C4</accession>
<evidence type="ECO:0000313" key="3">
    <source>
        <dbReference type="EMBL" id="KAK0600657.1"/>
    </source>
</evidence>
<protein>
    <submittedName>
        <fullName evidence="3">Uncharacterized protein</fullName>
    </submittedName>
</protein>
<feature type="compositionally biased region" description="Basic residues" evidence="1">
    <location>
        <begin position="21"/>
        <end position="30"/>
    </location>
</feature>
<keyword evidence="4" id="KW-1185">Reference proteome</keyword>
<keyword evidence="2" id="KW-0812">Transmembrane</keyword>
<comment type="caution">
    <text evidence="3">The sequence shown here is derived from an EMBL/GenBank/DDBJ whole genome shotgun (WGS) entry which is preliminary data.</text>
</comment>
<dbReference type="EMBL" id="JAUESC010000003">
    <property type="protein sequence ID" value="KAK0600657.1"/>
    <property type="molecule type" value="Genomic_DNA"/>
</dbReference>
<reference evidence="3" key="2">
    <citation type="submission" date="2023-06" db="EMBL/GenBank/DDBJ databases">
        <authorList>
            <person name="Swenson N.G."/>
            <person name="Wegrzyn J.L."/>
            <person name="Mcevoy S.L."/>
        </authorList>
    </citation>
    <scope>NUCLEOTIDE SEQUENCE</scope>
    <source>
        <strain evidence="3">NS2018</strain>
        <tissue evidence="3">Leaf</tissue>
    </source>
</reference>
<evidence type="ECO:0000256" key="1">
    <source>
        <dbReference type="SAM" id="MobiDB-lite"/>
    </source>
</evidence>